<evidence type="ECO:0000259" key="1">
    <source>
        <dbReference type="PROSITE" id="PS50943"/>
    </source>
</evidence>
<dbReference type="Pfam" id="PF17765">
    <property type="entry name" value="MLTR_LBD"/>
    <property type="match status" value="1"/>
</dbReference>
<dbReference type="SUPFAM" id="SSF47413">
    <property type="entry name" value="lambda repressor-like DNA-binding domains"/>
    <property type="match status" value="1"/>
</dbReference>
<evidence type="ECO:0000313" key="2">
    <source>
        <dbReference type="EMBL" id="MDR6245830.1"/>
    </source>
</evidence>
<dbReference type="Pfam" id="PF13560">
    <property type="entry name" value="HTH_31"/>
    <property type="match status" value="1"/>
</dbReference>
<dbReference type="InterPro" id="IPR001387">
    <property type="entry name" value="Cro/C1-type_HTH"/>
</dbReference>
<keyword evidence="3" id="KW-1185">Reference proteome</keyword>
<dbReference type="PANTHER" id="PTHR35010">
    <property type="entry name" value="BLL4672 PROTEIN-RELATED"/>
    <property type="match status" value="1"/>
</dbReference>
<dbReference type="Gene3D" id="3.30.450.180">
    <property type="match status" value="1"/>
</dbReference>
<dbReference type="InterPro" id="IPR010982">
    <property type="entry name" value="Lambda_DNA-bd_dom_sf"/>
</dbReference>
<dbReference type="EMBL" id="JAVDQH010000018">
    <property type="protein sequence ID" value="MDR6245830.1"/>
    <property type="molecule type" value="Genomic_DNA"/>
</dbReference>
<comment type="caution">
    <text evidence="2">The sequence shown here is derived from an EMBL/GenBank/DDBJ whole genome shotgun (WGS) entry which is preliminary data.</text>
</comment>
<proteinExistence type="predicted"/>
<dbReference type="SMART" id="SM00530">
    <property type="entry name" value="HTH_XRE"/>
    <property type="match status" value="1"/>
</dbReference>
<sequence length="283" mass="32922">MKLQRSSSALGEFIRSRRERIQPAHAGIQPLPGRRRTPGLRREEVAYLANVSVTYYTWLEQGKETNPSPEVLDSISNALRLDEDEREYMRSLIAIHDTDPLTASLPPQRNPDFLQSLVQQLHYPSFITNEASDVITWNRAAELVIADFAQMDEQDRYMLNVVFLNEDYRKKLLNWDDFARYSVGIMRAGFERHRDNPLYVERFNRLYRESSVFAELWDQFEIRQKRVSTATYVLADGQEMEFEIHSASAIDSDPGLHWCFFVPSATTASKLTLLLEQDRLARL</sequence>
<organism evidence="2 3">
    <name type="scientific">Paenibacillus hunanensis</name>
    <dbReference type="NCBI Taxonomy" id="539262"/>
    <lineage>
        <taxon>Bacteria</taxon>
        <taxon>Bacillati</taxon>
        <taxon>Bacillota</taxon>
        <taxon>Bacilli</taxon>
        <taxon>Bacillales</taxon>
        <taxon>Paenibacillaceae</taxon>
        <taxon>Paenibacillus</taxon>
    </lineage>
</organism>
<dbReference type="Gene3D" id="1.10.260.40">
    <property type="entry name" value="lambda repressor-like DNA-binding domains"/>
    <property type="match status" value="1"/>
</dbReference>
<evidence type="ECO:0000313" key="3">
    <source>
        <dbReference type="Proteomes" id="UP001185028"/>
    </source>
</evidence>
<dbReference type="Proteomes" id="UP001185028">
    <property type="component" value="Unassembled WGS sequence"/>
</dbReference>
<name>A0ABU1J2U5_9BACL</name>
<dbReference type="CDD" id="cd00093">
    <property type="entry name" value="HTH_XRE"/>
    <property type="match status" value="1"/>
</dbReference>
<dbReference type="RefSeq" id="WP_188775996.1">
    <property type="nucleotide sequence ID" value="NZ_BMMB01000005.1"/>
</dbReference>
<reference evidence="2 3" key="1">
    <citation type="submission" date="2023-07" db="EMBL/GenBank/DDBJ databases">
        <title>Genomic Encyclopedia of Type Strains, Phase IV (KMG-IV): sequencing the most valuable type-strain genomes for metagenomic binning, comparative biology and taxonomic classification.</title>
        <authorList>
            <person name="Goeker M."/>
        </authorList>
    </citation>
    <scope>NUCLEOTIDE SEQUENCE [LARGE SCALE GENOMIC DNA]</scope>
    <source>
        <strain evidence="2 3">DSM 22170</strain>
    </source>
</reference>
<dbReference type="InterPro" id="IPR041413">
    <property type="entry name" value="MLTR_LBD"/>
</dbReference>
<feature type="domain" description="HTH cro/C1-type" evidence="1">
    <location>
        <begin position="39"/>
        <end position="86"/>
    </location>
</feature>
<protein>
    <submittedName>
        <fullName evidence="2">Transcriptional regulator with XRE-family HTH domain</fullName>
    </submittedName>
</protein>
<dbReference type="PROSITE" id="PS50943">
    <property type="entry name" value="HTH_CROC1"/>
    <property type="match status" value="1"/>
</dbReference>
<accession>A0ABU1J2U5</accession>
<gene>
    <name evidence="2" type="ORF">JOC58_003746</name>
</gene>